<dbReference type="NCBIfam" id="NF001679">
    <property type="entry name" value="PRK00440.1"/>
    <property type="match status" value="1"/>
</dbReference>
<evidence type="ECO:0000256" key="2">
    <source>
        <dbReference type="ARBA" id="ARBA00011480"/>
    </source>
</evidence>
<dbReference type="GO" id="GO:0003689">
    <property type="term" value="F:DNA clamp loader activity"/>
    <property type="evidence" value="ECO:0007669"/>
    <property type="project" value="TreeGrafter"/>
</dbReference>
<dbReference type="InterPro" id="IPR027417">
    <property type="entry name" value="P-loop_NTPase"/>
</dbReference>
<dbReference type="eggNOG" id="KOG0989">
    <property type="taxonomic scope" value="Eukaryota"/>
</dbReference>
<dbReference type="InterPro" id="IPR003593">
    <property type="entry name" value="AAA+_ATPase"/>
</dbReference>
<dbReference type="InterPro" id="IPR047854">
    <property type="entry name" value="RFC_lid"/>
</dbReference>
<dbReference type="Gene3D" id="3.40.50.300">
    <property type="entry name" value="P-loop containing nucleotide triphosphate hydrolases"/>
    <property type="match status" value="1"/>
</dbReference>
<keyword evidence="5" id="KW-0067">ATP-binding</keyword>
<evidence type="ECO:0000256" key="1">
    <source>
        <dbReference type="ARBA" id="ARBA00005378"/>
    </source>
</evidence>
<evidence type="ECO:0000256" key="5">
    <source>
        <dbReference type="ARBA" id="ARBA00022840"/>
    </source>
</evidence>
<dbReference type="SUPFAM" id="SSF52540">
    <property type="entry name" value="P-loop containing nucleoside triphosphate hydrolases"/>
    <property type="match status" value="1"/>
</dbReference>
<dbReference type="Gramene" id="ABO98017">
    <property type="protein sequence ID" value="ABO98017"/>
    <property type="gene ID" value="OSTLU_35082"/>
</dbReference>
<dbReference type="CDD" id="cd00009">
    <property type="entry name" value="AAA"/>
    <property type="match status" value="1"/>
</dbReference>
<accession>A4S2B7</accession>
<dbReference type="Gene3D" id="1.10.8.60">
    <property type="match status" value="1"/>
</dbReference>
<dbReference type="STRING" id="436017.A4S2B7"/>
<dbReference type="InterPro" id="IPR013748">
    <property type="entry name" value="Rep_factorC_C"/>
</dbReference>
<protein>
    <recommendedName>
        <fullName evidence="6">AAA+ ATPase domain-containing protein</fullName>
    </recommendedName>
</protein>
<dbReference type="Pfam" id="PF08542">
    <property type="entry name" value="Rep_fac_C"/>
    <property type="match status" value="1"/>
</dbReference>
<dbReference type="SUPFAM" id="SSF48019">
    <property type="entry name" value="post-AAA+ oligomerization domain-like"/>
    <property type="match status" value="1"/>
</dbReference>
<reference evidence="7 8" key="1">
    <citation type="journal article" date="2007" name="Proc. Natl. Acad. Sci. U.S.A.">
        <title>The tiny eukaryote Ostreococcus provides genomic insights into the paradox of plankton speciation.</title>
        <authorList>
            <person name="Palenik B."/>
            <person name="Grimwood J."/>
            <person name="Aerts A."/>
            <person name="Rouze P."/>
            <person name="Salamov A."/>
            <person name="Putnam N."/>
            <person name="Dupont C."/>
            <person name="Jorgensen R."/>
            <person name="Derelle E."/>
            <person name="Rombauts S."/>
            <person name="Zhou K."/>
            <person name="Otillar R."/>
            <person name="Merchant S.S."/>
            <person name="Podell S."/>
            <person name="Gaasterland T."/>
            <person name="Napoli C."/>
            <person name="Gendler K."/>
            <person name="Manuell A."/>
            <person name="Tai V."/>
            <person name="Vallon O."/>
            <person name="Piganeau G."/>
            <person name="Jancek S."/>
            <person name="Heijde M."/>
            <person name="Jabbari K."/>
            <person name="Bowler C."/>
            <person name="Lohr M."/>
            <person name="Robbens S."/>
            <person name="Werner G."/>
            <person name="Dubchak I."/>
            <person name="Pazour G.J."/>
            <person name="Ren Q."/>
            <person name="Paulsen I."/>
            <person name="Delwiche C."/>
            <person name="Schmutz J."/>
            <person name="Rokhsar D."/>
            <person name="Van de Peer Y."/>
            <person name="Moreau H."/>
            <person name="Grigoriev I.V."/>
        </authorList>
    </citation>
    <scope>NUCLEOTIDE SEQUENCE [LARGE SCALE GENOMIC DNA]</scope>
    <source>
        <strain evidence="7 8">CCE9901</strain>
    </source>
</reference>
<dbReference type="GO" id="GO:0005634">
    <property type="term" value="C:nucleus"/>
    <property type="evidence" value="ECO:0007669"/>
    <property type="project" value="TreeGrafter"/>
</dbReference>
<keyword evidence="8" id="KW-1185">Reference proteome</keyword>
<dbReference type="HOGENOM" id="CLU_042324_1_0_1"/>
<dbReference type="GO" id="GO:0006281">
    <property type="term" value="P:DNA repair"/>
    <property type="evidence" value="ECO:0007669"/>
    <property type="project" value="TreeGrafter"/>
</dbReference>
<comment type="similarity">
    <text evidence="1">Belongs to the activator 1 small subunits family.</text>
</comment>
<dbReference type="FunFam" id="3.40.50.300:FF:000129">
    <property type="entry name" value="Replication factor C subunit 5"/>
    <property type="match status" value="1"/>
</dbReference>
<dbReference type="PANTHER" id="PTHR11669">
    <property type="entry name" value="REPLICATION FACTOR C / DNA POLYMERASE III GAMMA-TAU SUBUNIT"/>
    <property type="match status" value="1"/>
</dbReference>
<evidence type="ECO:0000256" key="3">
    <source>
        <dbReference type="ARBA" id="ARBA00022705"/>
    </source>
</evidence>
<dbReference type="KEGG" id="olu:OSTLU_35082"/>
<dbReference type="GO" id="GO:0006261">
    <property type="term" value="P:DNA-templated DNA replication"/>
    <property type="evidence" value="ECO:0007669"/>
    <property type="project" value="TreeGrafter"/>
</dbReference>
<gene>
    <name evidence="7" type="ORF">OSTLU_35082</name>
</gene>
<dbReference type="SMART" id="SM00382">
    <property type="entry name" value="AAA"/>
    <property type="match status" value="1"/>
</dbReference>
<keyword evidence="3" id="KW-0235">DNA replication</keyword>
<dbReference type="CDD" id="cd18140">
    <property type="entry name" value="HLD_clamp_RFC"/>
    <property type="match status" value="1"/>
</dbReference>
<dbReference type="InterPro" id="IPR050238">
    <property type="entry name" value="DNA_Rep/Repair_Clamp_Loader"/>
</dbReference>
<dbReference type="GeneID" id="5003537"/>
<dbReference type="Proteomes" id="UP000001568">
    <property type="component" value="Chromosome 9"/>
</dbReference>
<feature type="domain" description="AAA+ ATPase" evidence="6">
    <location>
        <begin position="48"/>
        <end position="180"/>
    </location>
</feature>
<evidence type="ECO:0000256" key="4">
    <source>
        <dbReference type="ARBA" id="ARBA00022741"/>
    </source>
</evidence>
<dbReference type="InterPro" id="IPR008921">
    <property type="entry name" value="DNA_pol3_clamp-load_cplx_C"/>
</dbReference>
<dbReference type="GO" id="GO:0016887">
    <property type="term" value="F:ATP hydrolysis activity"/>
    <property type="evidence" value="ECO:0007669"/>
    <property type="project" value="InterPro"/>
</dbReference>
<proteinExistence type="inferred from homology"/>
<dbReference type="InterPro" id="IPR003959">
    <property type="entry name" value="ATPase_AAA_core"/>
</dbReference>
<dbReference type="RefSeq" id="XP_001419724.1">
    <property type="nucleotide sequence ID" value="XM_001419687.1"/>
</dbReference>
<dbReference type="GO" id="GO:0005663">
    <property type="term" value="C:DNA replication factor C complex"/>
    <property type="evidence" value="ECO:0007669"/>
    <property type="project" value="TreeGrafter"/>
</dbReference>
<dbReference type="OMA" id="GCQSGSF"/>
<dbReference type="Pfam" id="PF00004">
    <property type="entry name" value="AAA"/>
    <property type="match status" value="1"/>
</dbReference>
<dbReference type="OrthoDB" id="4199794at2759"/>
<evidence type="ECO:0000313" key="7">
    <source>
        <dbReference type="EMBL" id="ABO98017.1"/>
    </source>
</evidence>
<dbReference type="Gene3D" id="1.20.272.10">
    <property type="match status" value="1"/>
</dbReference>
<dbReference type="EMBL" id="CP000589">
    <property type="protein sequence ID" value="ABO98017.1"/>
    <property type="molecule type" value="Genomic_DNA"/>
</dbReference>
<sequence>MVDAEATRPQRAEAHAPWVEKYRPRVVKDVASQEQIVGVLENALKTGNMPHCLFYGPPGTGKTTTALAIAKELYGPELYKQRVKELNASDERGISVVRNKIKTFASQAVGAPAPGYPSPPYKILILDEADAMTGDAQSALRRMMETYSKVTRFFLLCNYVTKIIDPIASRCAKFRFSPLAQETMGARLKFIGEQEGLEMSDDVFAMCSKHSGGDMRKAITLLQSAARLFAGKISGASIVEVAGHIPDEKIKKMYDLCREGKFEEAQAHMEDILRDGFSGLKILDQYSDYVLEADCSDEVKAEIFIKLGEVDRFLAQGADEGMQLATLVSTSIKALAKMASAA</sequence>
<name>A4S2B7_OSTLU</name>
<dbReference type="AlphaFoldDB" id="A4S2B7"/>
<keyword evidence="4" id="KW-0547">Nucleotide-binding</keyword>
<organism evidence="7 8">
    <name type="scientific">Ostreococcus lucimarinus (strain CCE9901)</name>
    <dbReference type="NCBI Taxonomy" id="436017"/>
    <lineage>
        <taxon>Eukaryota</taxon>
        <taxon>Viridiplantae</taxon>
        <taxon>Chlorophyta</taxon>
        <taxon>Mamiellophyceae</taxon>
        <taxon>Mamiellales</taxon>
        <taxon>Bathycoccaceae</taxon>
        <taxon>Ostreococcus</taxon>
    </lineage>
</organism>
<dbReference type="PANTHER" id="PTHR11669:SF20">
    <property type="entry name" value="REPLICATION FACTOR C SUBUNIT 4"/>
    <property type="match status" value="1"/>
</dbReference>
<evidence type="ECO:0000259" key="6">
    <source>
        <dbReference type="SMART" id="SM00382"/>
    </source>
</evidence>
<evidence type="ECO:0000313" key="8">
    <source>
        <dbReference type="Proteomes" id="UP000001568"/>
    </source>
</evidence>
<dbReference type="GO" id="GO:0005524">
    <property type="term" value="F:ATP binding"/>
    <property type="evidence" value="ECO:0007669"/>
    <property type="project" value="UniProtKB-KW"/>
</dbReference>
<comment type="subunit">
    <text evidence="2">Heterotetramer of subunits RFC2, RFC3, RFC4 and RFC5 that can form a complex with RFC1.</text>
</comment>
<dbReference type="Pfam" id="PF21960">
    <property type="entry name" value="RCF1-5-like_lid"/>
    <property type="match status" value="1"/>
</dbReference>
<dbReference type="GO" id="GO:0003677">
    <property type="term" value="F:DNA binding"/>
    <property type="evidence" value="ECO:0007669"/>
    <property type="project" value="InterPro"/>
</dbReference>